<feature type="compositionally biased region" description="Polar residues" evidence="1">
    <location>
        <begin position="286"/>
        <end position="296"/>
    </location>
</feature>
<dbReference type="Gene3D" id="1.25.40.990">
    <property type="match status" value="1"/>
</dbReference>
<feature type="region of interest" description="Disordered" evidence="1">
    <location>
        <begin position="72"/>
        <end position="96"/>
    </location>
</feature>
<feature type="region of interest" description="Disordered" evidence="1">
    <location>
        <begin position="286"/>
        <end position="333"/>
    </location>
</feature>
<name>A0A0K9PVZ6_ZOSMR</name>
<dbReference type="PANTHER" id="PTHR12436:SF4">
    <property type="entry name" value="LEUKOCYTE RECEPTOR CLUSTER MEMBER 8"/>
    <property type="match status" value="1"/>
</dbReference>
<dbReference type="GO" id="GO:0005634">
    <property type="term" value="C:nucleus"/>
    <property type="evidence" value="ECO:0000318"/>
    <property type="project" value="GO_Central"/>
</dbReference>
<feature type="domain" description="PCI" evidence="2">
    <location>
        <begin position="801"/>
        <end position="987"/>
    </location>
</feature>
<keyword evidence="3" id="KW-0675">Receptor</keyword>
<protein>
    <submittedName>
        <fullName evidence="3">Leukocyte receptor cluster member-like protein</fullName>
    </submittedName>
</protein>
<dbReference type="OMA" id="TSLYMPE"/>
<reference evidence="4" key="1">
    <citation type="journal article" date="2016" name="Nature">
        <title>The genome of the seagrass Zostera marina reveals angiosperm adaptation to the sea.</title>
        <authorList>
            <person name="Olsen J.L."/>
            <person name="Rouze P."/>
            <person name="Verhelst B."/>
            <person name="Lin Y.-C."/>
            <person name="Bayer T."/>
            <person name="Collen J."/>
            <person name="Dattolo E."/>
            <person name="De Paoli E."/>
            <person name="Dittami S."/>
            <person name="Maumus F."/>
            <person name="Michel G."/>
            <person name="Kersting A."/>
            <person name="Lauritano C."/>
            <person name="Lohaus R."/>
            <person name="Toepel M."/>
            <person name="Tonon T."/>
            <person name="Vanneste K."/>
            <person name="Amirebrahimi M."/>
            <person name="Brakel J."/>
            <person name="Bostroem C."/>
            <person name="Chovatia M."/>
            <person name="Grimwood J."/>
            <person name="Jenkins J.W."/>
            <person name="Jueterbock A."/>
            <person name="Mraz A."/>
            <person name="Stam W.T."/>
            <person name="Tice H."/>
            <person name="Bornberg-Bauer E."/>
            <person name="Green P.J."/>
            <person name="Pearson G.A."/>
            <person name="Procaccini G."/>
            <person name="Duarte C.M."/>
            <person name="Schmutz J."/>
            <person name="Reusch T.B.H."/>
            <person name="Van de Peer Y."/>
        </authorList>
    </citation>
    <scope>NUCLEOTIDE SEQUENCE [LARGE SCALE GENOMIC DNA]</scope>
    <source>
        <strain evidence="4">cv. Finnish</strain>
    </source>
</reference>
<sequence length="1008" mass="112635">MTAGEDYMSEIEKNLVEKRQAVDANQGHANIHEFVPINQSWPLTNNSVASLQNPHQMVYGSTQNGHSAIDYQSEHQRASTNPGEAPNVTNNPLYAPATSYVQPSQQEYTGHPTYPSTGSYGYGSSEYQNQYCGYQPPANDPSHQHVGAGPNTGAPYQSLSSFQNEIPYVGPTSYSDTYYNHGDYQTSNYQTSSAYQSNNYNNQSTSWNGGIGGNVPPYEYSNYTSTEATHAHNMPTTAGNPLHYKQQYGQWAGYYGQSTSSNVLCAPGTEKLPVINTKNLGNQTFNTSSGHLYANNQPPPPGTSSWRQDFTPSALPASQGKKDDAGCNQNSGWKAGEHVLQNQHDNQTTSYCQTTLDSNHSVDQPKAFHSQSSNLQFPLTNQVSQNFQTFSQTTTAPDSFQTNNMQIQTNPKIAPNLVLGMQKAVATRDTLKPAYITVAPPKLHNNVVTQDSGDNPKGFLPASLRTYVERTFGRCKDDSQRTVNQDIMKDIITKASADGTLLTRNWDTEPLFPLPKTTLQNSENSNQNSTSFSFSADHGKNPKRRVKSRWEPLPEEKMATHTSTKEVLQDLRKGNKKVGSSVQTFDGKNNSWYKMKFVPAQKQSPNTASPLKRQRFGESNSDENGHASSDSDIEQNLTKYHSSAITLANSPEERKKRENRGRRFEKRQNHKSESTNFKTKSAAASMYSRRTDVQFLAKNYEDNANRAVEDIDWDSLTIKGTCQEIAKHYLRLTSAPDPATVRSVDVLEKALLMVKSSQKNYLYKCDQLKSIRQDLTVQRIQSELTVKVYETHARLALEAGDLSEYNQCQSQLKRLYSEGINGCQLEFYAYNLLHVILHSSNNRELLLSMSRLSGNAKKDVAVRHALAVRAAVTSNNYVVFFRLYKKAPNLNTHLMDLYVEKMRFEAIRCICKSYRPGIPISYICRVLGFSKMDLQEDCMEYEDTNGLEECDDWLRAHGAVLTSDNKGEMQLDTKASSSTLYMPEPEDAVSHGDASLAVGDFMTRTSCV</sequence>
<evidence type="ECO:0000313" key="3">
    <source>
        <dbReference type="EMBL" id="KMZ73151.1"/>
    </source>
</evidence>
<feature type="compositionally biased region" description="Polar residues" evidence="1">
    <location>
        <begin position="626"/>
        <end position="649"/>
    </location>
</feature>
<organism evidence="3 4">
    <name type="scientific">Zostera marina</name>
    <name type="common">Eelgrass</name>
    <dbReference type="NCBI Taxonomy" id="29655"/>
    <lineage>
        <taxon>Eukaryota</taxon>
        <taxon>Viridiplantae</taxon>
        <taxon>Streptophyta</taxon>
        <taxon>Embryophyta</taxon>
        <taxon>Tracheophyta</taxon>
        <taxon>Spermatophyta</taxon>
        <taxon>Magnoliopsida</taxon>
        <taxon>Liliopsida</taxon>
        <taxon>Zosteraceae</taxon>
        <taxon>Zostera</taxon>
    </lineage>
</organism>
<feature type="region of interest" description="Disordered" evidence="1">
    <location>
        <begin position="131"/>
        <end position="152"/>
    </location>
</feature>
<dbReference type="OrthoDB" id="199574at2759"/>
<feature type="compositionally biased region" description="Basic and acidic residues" evidence="1">
    <location>
        <begin position="548"/>
        <end position="573"/>
    </location>
</feature>
<dbReference type="Pfam" id="PF03399">
    <property type="entry name" value="SAC3_GANP"/>
    <property type="match status" value="1"/>
</dbReference>
<feature type="compositionally biased region" description="Polar residues" evidence="1">
    <location>
        <begin position="78"/>
        <end position="92"/>
    </location>
</feature>
<dbReference type="InterPro" id="IPR045107">
    <property type="entry name" value="SAC3/GANP/THP3"/>
</dbReference>
<evidence type="ECO:0000313" key="4">
    <source>
        <dbReference type="Proteomes" id="UP000036987"/>
    </source>
</evidence>
<feature type="region of interest" description="Disordered" evidence="1">
    <location>
        <begin position="513"/>
        <end position="585"/>
    </location>
</feature>
<dbReference type="FunFam" id="1.25.40.990:FF:000005">
    <property type="entry name" value="Putative SAC3/GANP family protein"/>
    <property type="match status" value="1"/>
</dbReference>
<dbReference type="EMBL" id="LFYR01000599">
    <property type="protein sequence ID" value="KMZ73151.1"/>
    <property type="molecule type" value="Genomic_DNA"/>
</dbReference>
<feature type="region of interest" description="Disordered" evidence="1">
    <location>
        <begin position="598"/>
        <end position="683"/>
    </location>
</feature>
<comment type="caution">
    <text evidence="3">The sequence shown here is derived from an EMBL/GenBank/DDBJ whole genome shotgun (WGS) entry which is preliminary data.</text>
</comment>
<proteinExistence type="predicted"/>
<dbReference type="PROSITE" id="PS50250">
    <property type="entry name" value="PCI"/>
    <property type="match status" value="1"/>
</dbReference>
<dbReference type="AlphaFoldDB" id="A0A0K9PVZ6"/>
<gene>
    <name evidence="3" type="ORF">ZOSMA_152G00040</name>
</gene>
<dbReference type="STRING" id="29655.A0A0K9PVZ6"/>
<dbReference type="InterPro" id="IPR000717">
    <property type="entry name" value="PCI_dom"/>
</dbReference>
<dbReference type="Proteomes" id="UP000036987">
    <property type="component" value="Unassembled WGS sequence"/>
</dbReference>
<accession>A0A0K9PVZ6</accession>
<keyword evidence="4" id="KW-1185">Reference proteome</keyword>
<feature type="compositionally biased region" description="Low complexity" evidence="1">
    <location>
        <begin position="520"/>
        <end position="535"/>
    </location>
</feature>
<evidence type="ECO:0000259" key="2">
    <source>
        <dbReference type="PROSITE" id="PS50250"/>
    </source>
</evidence>
<evidence type="ECO:0000256" key="1">
    <source>
        <dbReference type="SAM" id="MobiDB-lite"/>
    </source>
</evidence>
<dbReference type="InterPro" id="IPR005062">
    <property type="entry name" value="SAC3/GANP/THP3_conserved"/>
</dbReference>
<dbReference type="PANTHER" id="PTHR12436">
    <property type="entry name" value="80 KDA MCM3-ASSOCIATED PROTEIN"/>
    <property type="match status" value="1"/>
</dbReference>